<evidence type="ECO:0000256" key="9">
    <source>
        <dbReference type="SAM" id="Phobius"/>
    </source>
</evidence>
<dbReference type="GO" id="GO:0016887">
    <property type="term" value="F:ATP hydrolysis activity"/>
    <property type="evidence" value="ECO:0007669"/>
    <property type="project" value="InterPro"/>
</dbReference>
<evidence type="ECO:0000259" key="10">
    <source>
        <dbReference type="PROSITE" id="PS50893"/>
    </source>
</evidence>
<dbReference type="EMBL" id="QRUP01000001">
    <property type="protein sequence ID" value="RGR76828.1"/>
    <property type="molecule type" value="Genomic_DNA"/>
</dbReference>
<keyword evidence="13" id="KW-1185">Reference proteome</keyword>
<evidence type="ECO:0000313" key="12">
    <source>
        <dbReference type="EMBL" id="RGR76828.1"/>
    </source>
</evidence>
<dbReference type="PROSITE" id="PS50893">
    <property type="entry name" value="ABC_TRANSPORTER_2"/>
    <property type="match status" value="1"/>
</dbReference>
<dbReference type="AlphaFoldDB" id="A0A412G6C2"/>
<dbReference type="PROSITE" id="PS00211">
    <property type="entry name" value="ABC_TRANSPORTER_1"/>
    <property type="match status" value="1"/>
</dbReference>
<dbReference type="InterPro" id="IPR039421">
    <property type="entry name" value="Type_1_exporter"/>
</dbReference>
<organism evidence="12 13">
    <name type="scientific">Holdemania filiformis</name>
    <dbReference type="NCBI Taxonomy" id="61171"/>
    <lineage>
        <taxon>Bacteria</taxon>
        <taxon>Bacillati</taxon>
        <taxon>Bacillota</taxon>
        <taxon>Erysipelotrichia</taxon>
        <taxon>Erysipelotrichales</taxon>
        <taxon>Erysipelotrichaceae</taxon>
        <taxon>Holdemania</taxon>
    </lineage>
</organism>
<evidence type="ECO:0000256" key="3">
    <source>
        <dbReference type="ARBA" id="ARBA00022475"/>
    </source>
</evidence>
<dbReference type="InterPro" id="IPR027417">
    <property type="entry name" value="P-loop_NTPase"/>
</dbReference>
<evidence type="ECO:0000259" key="11">
    <source>
        <dbReference type="PROSITE" id="PS50929"/>
    </source>
</evidence>
<sequence>MKTIVSYFRYFKKELVFGPLFKLAEAIFELLVPLVMARIIDVGIAQKDLTYILRQGGVIVGFALVGIACSLTCQYFAARCSQGMGTELRRAVYHQINLFSAQQVSQFSSSSLITRLTNDVNQVQQAVAMLIRLAIRAPFLVLGSLTMAMMIDRTMALIFLAAIVVIALVLSVLMTCSSHFFKAVQRQLDRISQITQENLEGQRVIRAFSRQRLETQRFDEAAQASYQASMRVGWISGLFNPATQIVINLGIVALLYCGSFQVNSGALSQGNLVALVNYMTQMFLALVVLANLFVIFTKAAASASRIEAILKTEPAITGGITELSKDKDAVLEMDKVSFGYSEGESAIEQISFTIQPHQTVGLIGGTGCGKSTIVQLLPRLIDPTAGEIWLGGVPLRELSLADLRRQIRIVPQKAVLFSGTIRENLRWGNQDADDAALWQALTLAQARDFVEAMPQGLDTLLVQGGKNCSGGQRQRLCIARALVGRPSLLVLDDSTSALDYQTDARLRQSLKKIEGSPAVLIVSQRIASIRHADFILVMDQGRLVGKGTHEELLDSCAVYQEIVRSQTREDQR</sequence>
<keyword evidence="6 12" id="KW-0067">ATP-binding</keyword>
<dbReference type="SMART" id="SM00382">
    <property type="entry name" value="AAA"/>
    <property type="match status" value="1"/>
</dbReference>
<dbReference type="InterPro" id="IPR036640">
    <property type="entry name" value="ABC1_TM_sf"/>
</dbReference>
<protein>
    <submittedName>
        <fullName evidence="12">ABC transporter ATP-binding protein</fullName>
    </submittedName>
</protein>
<dbReference type="Pfam" id="PF00664">
    <property type="entry name" value="ABC_membrane"/>
    <property type="match status" value="1"/>
</dbReference>
<comment type="subcellular location">
    <subcellularLocation>
        <location evidence="1">Cell membrane</location>
        <topology evidence="1">Multi-pass membrane protein</topology>
    </subcellularLocation>
</comment>
<evidence type="ECO:0000256" key="6">
    <source>
        <dbReference type="ARBA" id="ARBA00022840"/>
    </source>
</evidence>
<dbReference type="InterPro" id="IPR003593">
    <property type="entry name" value="AAA+_ATPase"/>
</dbReference>
<evidence type="ECO:0000256" key="7">
    <source>
        <dbReference type="ARBA" id="ARBA00022989"/>
    </source>
</evidence>
<dbReference type="GO" id="GO:0005524">
    <property type="term" value="F:ATP binding"/>
    <property type="evidence" value="ECO:0007669"/>
    <property type="project" value="UniProtKB-KW"/>
</dbReference>
<dbReference type="Gene3D" id="1.20.1560.10">
    <property type="entry name" value="ABC transporter type 1, transmembrane domain"/>
    <property type="match status" value="1"/>
</dbReference>
<gene>
    <name evidence="12" type="ORF">DWY25_00625</name>
</gene>
<dbReference type="SUPFAM" id="SSF52540">
    <property type="entry name" value="P-loop containing nucleoside triphosphate hydrolases"/>
    <property type="match status" value="1"/>
</dbReference>
<proteinExistence type="predicted"/>
<evidence type="ECO:0000256" key="8">
    <source>
        <dbReference type="ARBA" id="ARBA00023136"/>
    </source>
</evidence>
<reference evidence="12 13" key="1">
    <citation type="submission" date="2018-08" db="EMBL/GenBank/DDBJ databases">
        <title>A genome reference for cultivated species of the human gut microbiota.</title>
        <authorList>
            <person name="Zou Y."/>
            <person name="Xue W."/>
            <person name="Luo G."/>
        </authorList>
    </citation>
    <scope>NUCLEOTIDE SEQUENCE [LARGE SCALE GENOMIC DNA]</scope>
    <source>
        <strain evidence="12 13">AF24-29</strain>
    </source>
</reference>
<feature type="transmembrane region" description="Helical" evidence="9">
    <location>
        <begin position="52"/>
        <end position="77"/>
    </location>
</feature>
<evidence type="ECO:0000256" key="4">
    <source>
        <dbReference type="ARBA" id="ARBA00022692"/>
    </source>
</evidence>
<comment type="caution">
    <text evidence="12">The sequence shown here is derived from an EMBL/GenBank/DDBJ whole genome shotgun (WGS) entry which is preliminary data.</text>
</comment>
<keyword evidence="2" id="KW-0813">Transport</keyword>
<dbReference type="Pfam" id="PF00005">
    <property type="entry name" value="ABC_tran"/>
    <property type="match status" value="1"/>
</dbReference>
<dbReference type="GeneID" id="83013914"/>
<dbReference type="RefSeq" id="WP_117892375.1">
    <property type="nucleotide sequence ID" value="NZ_CABJCV010000001.1"/>
</dbReference>
<dbReference type="CDD" id="cd18548">
    <property type="entry name" value="ABC_6TM_Tm287_like"/>
    <property type="match status" value="1"/>
</dbReference>
<keyword evidence="3" id="KW-1003">Cell membrane</keyword>
<feature type="domain" description="ABC transmembrane type-1" evidence="11">
    <location>
        <begin position="16"/>
        <end position="298"/>
    </location>
</feature>
<dbReference type="InterPro" id="IPR017871">
    <property type="entry name" value="ABC_transporter-like_CS"/>
</dbReference>
<dbReference type="InterPro" id="IPR003439">
    <property type="entry name" value="ABC_transporter-like_ATP-bd"/>
</dbReference>
<evidence type="ECO:0000256" key="5">
    <source>
        <dbReference type="ARBA" id="ARBA00022741"/>
    </source>
</evidence>
<keyword evidence="5" id="KW-0547">Nucleotide-binding</keyword>
<dbReference type="Gene3D" id="3.40.50.300">
    <property type="entry name" value="P-loop containing nucleotide triphosphate hydrolases"/>
    <property type="match status" value="1"/>
</dbReference>
<keyword evidence="7 9" id="KW-1133">Transmembrane helix</keyword>
<feature type="transmembrane region" description="Helical" evidence="9">
    <location>
        <begin position="282"/>
        <end position="301"/>
    </location>
</feature>
<accession>A0A412G6C2</accession>
<evidence type="ECO:0000256" key="2">
    <source>
        <dbReference type="ARBA" id="ARBA00022448"/>
    </source>
</evidence>
<evidence type="ECO:0000313" key="13">
    <source>
        <dbReference type="Proteomes" id="UP000284178"/>
    </source>
</evidence>
<dbReference type="PANTHER" id="PTHR43394">
    <property type="entry name" value="ATP-DEPENDENT PERMEASE MDL1, MITOCHONDRIAL"/>
    <property type="match status" value="1"/>
</dbReference>
<dbReference type="InterPro" id="IPR011527">
    <property type="entry name" value="ABC1_TM_dom"/>
</dbReference>
<dbReference type="SUPFAM" id="SSF90123">
    <property type="entry name" value="ABC transporter transmembrane region"/>
    <property type="match status" value="1"/>
</dbReference>
<evidence type="ECO:0000256" key="1">
    <source>
        <dbReference type="ARBA" id="ARBA00004651"/>
    </source>
</evidence>
<keyword evidence="8 9" id="KW-0472">Membrane</keyword>
<dbReference type="PANTHER" id="PTHR43394:SF1">
    <property type="entry name" value="ATP-BINDING CASSETTE SUB-FAMILY B MEMBER 10, MITOCHONDRIAL"/>
    <property type="match status" value="1"/>
</dbReference>
<dbReference type="Proteomes" id="UP000284178">
    <property type="component" value="Unassembled WGS sequence"/>
</dbReference>
<dbReference type="GO" id="GO:0005886">
    <property type="term" value="C:plasma membrane"/>
    <property type="evidence" value="ECO:0007669"/>
    <property type="project" value="UniProtKB-SubCell"/>
</dbReference>
<dbReference type="GO" id="GO:0015421">
    <property type="term" value="F:ABC-type oligopeptide transporter activity"/>
    <property type="evidence" value="ECO:0007669"/>
    <property type="project" value="TreeGrafter"/>
</dbReference>
<keyword evidence="4 9" id="KW-0812">Transmembrane</keyword>
<feature type="transmembrane region" description="Helical" evidence="9">
    <location>
        <begin position="157"/>
        <end position="181"/>
    </location>
</feature>
<dbReference type="FunFam" id="3.40.50.300:FF:000854">
    <property type="entry name" value="Multidrug ABC transporter ATP-binding protein"/>
    <property type="match status" value="1"/>
</dbReference>
<feature type="domain" description="ABC transporter" evidence="10">
    <location>
        <begin position="331"/>
        <end position="565"/>
    </location>
</feature>
<dbReference type="PROSITE" id="PS50929">
    <property type="entry name" value="ABC_TM1F"/>
    <property type="match status" value="1"/>
</dbReference>
<name>A0A412G6C2_9FIRM</name>